<organism evidence="1 2">
    <name type="scientific">Enterococcus faecium</name>
    <name type="common">Streptococcus faecium</name>
    <dbReference type="NCBI Taxonomy" id="1352"/>
    <lineage>
        <taxon>Bacteria</taxon>
        <taxon>Bacillati</taxon>
        <taxon>Bacillota</taxon>
        <taxon>Bacilli</taxon>
        <taxon>Lactobacillales</taxon>
        <taxon>Enterococcaceae</taxon>
        <taxon>Enterococcus</taxon>
    </lineage>
</organism>
<name>A0ABD7LTJ5_ENTFC</name>
<proteinExistence type="predicted"/>
<dbReference type="AlphaFoldDB" id="A0ABD7LTJ5"/>
<evidence type="ECO:0000313" key="1">
    <source>
        <dbReference type="EMBL" id="SAM49191.1"/>
    </source>
</evidence>
<dbReference type="EMBL" id="FKLM01000040">
    <property type="protein sequence ID" value="SAM49191.1"/>
    <property type="molecule type" value="Genomic_DNA"/>
</dbReference>
<dbReference type="Proteomes" id="UP000183509">
    <property type="component" value="Unassembled WGS sequence"/>
</dbReference>
<gene>
    <name evidence="1" type="ORF">DTPHA_602039</name>
</gene>
<dbReference type="RefSeq" id="WP_048946545.1">
    <property type="nucleotide sequence ID" value="NZ_CABGUZ010000004.1"/>
</dbReference>
<protein>
    <submittedName>
        <fullName evidence="1">YibE/F-like protein</fullName>
    </submittedName>
</protein>
<evidence type="ECO:0000313" key="2">
    <source>
        <dbReference type="Proteomes" id="UP000183509"/>
    </source>
</evidence>
<comment type="caution">
    <text evidence="1">The sequence shown here is derived from an EMBL/GenBank/DDBJ whole genome shotgun (WGS) entry which is preliminary data.</text>
</comment>
<reference evidence="1 2" key="1">
    <citation type="submission" date="2016-04" db="EMBL/GenBank/DDBJ databases">
        <authorList>
            <person name="Millard A."/>
        </authorList>
    </citation>
    <scope>NUCLEOTIDE SEQUENCE [LARGE SCALE GENOMIC DNA]</scope>
    <source>
        <strain evidence="1">Isolate 22</strain>
    </source>
</reference>
<sequence length="99" mass="11631">MQKKISIITIFFICVLTSWVIQHQAALYEVPVIEIEKVRIKEDHQLITGRLMNTDQKGESIYLSVPYQKNQIETANIKARQMYLVQMHGDEWQLVAKKK</sequence>
<accession>A0ABD7LTJ5</accession>